<dbReference type="SUPFAM" id="SSF52096">
    <property type="entry name" value="ClpP/crotonase"/>
    <property type="match status" value="1"/>
</dbReference>
<keyword evidence="2" id="KW-0732">Signal</keyword>
<accession>S3CDX3</accession>
<dbReference type="InterPro" id="IPR029045">
    <property type="entry name" value="ClpP/crotonase-like_dom_sf"/>
</dbReference>
<reference evidence="4 5" key="1">
    <citation type="journal article" date="2013" name="BMC Genomics">
        <title>Genomics-driven discovery of the pneumocandin biosynthetic gene cluster in the fungus Glarea lozoyensis.</title>
        <authorList>
            <person name="Chen L."/>
            <person name="Yue Q."/>
            <person name="Zhang X."/>
            <person name="Xiang M."/>
            <person name="Wang C."/>
            <person name="Li S."/>
            <person name="Che Y."/>
            <person name="Ortiz-Lopez F.J."/>
            <person name="Bills G.F."/>
            <person name="Liu X."/>
            <person name="An Z."/>
        </authorList>
    </citation>
    <scope>NUCLEOTIDE SEQUENCE [LARGE SCALE GENOMIC DNA]</scope>
    <source>
        <strain evidence="5">ATCC 20868 / MF5171</strain>
    </source>
</reference>
<evidence type="ECO:0000313" key="4">
    <source>
        <dbReference type="EMBL" id="EPE24220.1"/>
    </source>
</evidence>
<dbReference type="RefSeq" id="XP_008088308.1">
    <property type="nucleotide sequence ID" value="XM_008090117.1"/>
</dbReference>
<gene>
    <name evidence="4" type="ORF">GLAREA_08070</name>
</gene>
<dbReference type="InterPro" id="IPR056186">
    <property type="entry name" value="PDZ_CPAF-rel"/>
</dbReference>
<dbReference type="GeneID" id="19467121"/>
<dbReference type="eggNOG" id="ENOG502S90K">
    <property type="taxonomic scope" value="Eukaryota"/>
</dbReference>
<evidence type="ECO:0000259" key="3">
    <source>
        <dbReference type="Pfam" id="PF23658"/>
    </source>
</evidence>
<dbReference type="GO" id="GO:0006508">
    <property type="term" value="P:proteolysis"/>
    <property type="evidence" value="ECO:0007669"/>
    <property type="project" value="InterPro"/>
</dbReference>
<protein>
    <submittedName>
        <fullName evidence="4">ClpP/crotonase</fullName>
    </submittedName>
</protein>
<dbReference type="AlphaFoldDB" id="S3CDX3"/>
<dbReference type="PANTHER" id="PTHR37049:SF5">
    <property type="entry name" value="TAIL SPECIFIC PROTEASE DOMAIN-CONTAINING PROTEIN"/>
    <property type="match status" value="1"/>
</dbReference>
<feature type="compositionally biased region" description="Low complexity" evidence="1">
    <location>
        <begin position="328"/>
        <end position="356"/>
    </location>
</feature>
<dbReference type="Gene3D" id="3.90.226.10">
    <property type="entry name" value="2-enoyl-CoA Hydratase, Chain A, domain 1"/>
    <property type="match status" value="1"/>
</dbReference>
<feature type="region of interest" description="Disordered" evidence="1">
    <location>
        <begin position="853"/>
        <end position="939"/>
    </location>
</feature>
<dbReference type="HOGENOM" id="CLU_014251_1_0_1"/>
<feature type="domain" description="CPAF-like PDZ" evidence="3">
    <location>
        <begin position="153"/>
        <end position="269"/>
    </location>
</feature>
<dbReference type="InterPro" id="IPR052766">
    <property type="entry name" value="S41A_metabolite_peptidase"/>
</dbReference>
<proteinExistence type="predicted"/>
<dbReference type="EMBL" id="KE145373">
    <property type="protein sequence ID" value="EPE24220.1"/>
    <property type="molecule type" value="Genomic_DNA"/>
</dbReference>
<dbReference type="Proteomes" id="UP000016922">
    <property type="component" value="Unassembled WGS sequence"/>
</dbReference>
<name>S3CDX3_GLAL2</name>
<dbReference type="KEGG" id="glz:GLAREA_08070"/>
<organism evidence="4 5">
    <name type="scientific">Glarea lozoyensis (strain ATCC 20868 / MF5171)</name>
    <dbReference type="NCBI Taxonomy" id="1116229"/>
    <lineage>
        <taxon>Eukaryota</taxon>
        <taxon>Fungi</taxon>
        <taxon>Dikarya</taxon>
        <taxon>Ascomycota</taxon>
        <taxon>Pezizomycotina</taxon>
        <taxon>Leotiomycetes</taxon>
        <taxon>Helotiales</taxon>
        <taxon>Helotiaceae</taxon>
        <taxon>Glarea</taxon>
    </lineage>
</organism>
<feature type="compositionally biased region" description="Polar residues" evidence="1">
    <location>
        <begin position="918"/>
        <end position="929"/>
    </location>
</feature>
<feature type="chain" id="PRO_5004507083" evidence="2">
    <location>
        <begin position="32"/>
        <end position="939"/>
    </location>
</feature>
<feature type="compositionally biased region" description="Polar residues" evidence="1">
    <location>
        <begin position="896"/>
        <end position="908"/>
    </location>
</feature>
<dbReference type="GO" id="GO:0008236">
    <property type="term" value="F:serine-type peptidase activity"/>
    <property type="evidence" value="ECO:0007669"/>
    <property type="project" value="InterPro"/>
</dbReference>
<keyword evidence="5" id="KW-1185">Reference proteome</keyword>
<dbReference type="Pfam" id="PF23658">
    <property type="entry name" value="PDZ_CPAF_rel"/>
    <property type="match status" value="1"/>
</dbReference>
<dbReference type="OrthoDB" id="27214at2759"/>
<feature type="compositionally biased region" description="Low complexity" evidence="1">
    <location>
        <begin position="870"/>
        <end position="883"/>
    </location>
</feature>
<evidence type="ECO:0000256" key="2">
    <source>
        <dbReference type="SAM" id="SignalP"/>
    </source>
</evidence>
<evidence type="ECO:0000313" key="5">
    <source>
        <dbReference type="Proteomes" id="UP000016922"/>
    </source>
</evidence>
<feature type="signal peptide" evidence="2">
    <location>
        <begin position="1"/>
        <end position="31"/>
    </location>
</feature>
<evidence type="ECO:0000256" key="1">
    <source>
        <dbReference type="SAM" id="MobiDB-lite"/>
    </source>
</evidence>
<feature type="region of interest" description="Disordered" evidence="1">
    <location>
        <begin position="328"/>
        <end position="359"/>
    </location>
</feature>
<dbReference type="STRING" id="1116229.S3CDX3"/>
<sequence>MWRATKLLSLLASFLSLKFTLISAAATTTDAAPNPASTACGDIVRNDERIFLASDVKACLLSVPFNPAVATQFLKYYRDTLQFQSTLGYLKNPPTGYQQPAVDLIRGLDNIQIGINNGAYRNQFDFEVSLQKLIFSAHDDHLTLINGILGAFTFGAPIDIVSVSLDGIALPKPYILDHLIEFQDNPALTISPIATLNDRPAVDYIKAFGALNSLGALESHTEYNLLMTSPASEIQNLLSPWNGNANFYPPDDWLKVTLEDGTKATIQINETLTIDSLPFIARYNGPLETGPLETGGDFYNFFVLGLFPDSYQPYGDWNPLPSASSSSESVAAATSIETPSTESSATSDSTSTASADDVAEPTGWEHAAYPIPDIEQQDLGSFSAGFVSGYFFPESSIAVLSIPSFKAQDEGVMAFSNAVGEFLEKSKSAGMEKVVIDLQQNFGGVTLLAYDTFKQFFPSIEPHGGSRLRAQESANVIGGAITKYFETLNKTKEEYYTLLADEWVSSNRINADTNELFVSWAEEFGPHQSNGDTFTIDQRFNLSDTLFNTLSVGNPEEVFTVYGYGTRVASVAQPYAAEDIIILSDSICASACSIFMEMMHHEAGVRTVVAGGLPQNGPMQAPGLTRGARYYDVQVLDQKIEFAKTVLEHFDEDIPNFIGNRTIASPIISAGINLRDQVRKGEEIPLQFLYEAADCRIFYTPQTVYNYTALWHYAAEAIWEDTSKCVLHSTGYSTINGTKTAAPAQDLLPPATSGPPPHLGADIMAVISDDSLKPEPVSSQSEKKTPPIEGQECIFGSNSTGNCPKDYYCLEKYTKCNSKKSYTVSACVPLCDPALTIPKCPVEGLACLPLPSATPGVEDSATQVEKRRATSTGTKRSRPTSTKRPTKTSSKRPAATNGNKQSGKTTLQGYCIPAKPNCKQSGGTVSSDSQEMDPPEKKV</sequence>
<dbReference type="PANTHER" id="PTHR37049">
    <property type="entry name" value="PEPTIDASE S41 FAMILY PROTEIN"/>
    <property type="match status" value="1"/>
</dbReference>